<evidence type="ECO:0000256" key="13">
    <source>
        <dbReference type="PIRSR" id="PIRSR000495-1"/>
    </source>
</evidence>
<dbReference type="SUPFAM" id="SSF52317">
    <property type="entry name" value="Class I glutamine amidotransferase-like"/>
    <property type="match status" value="1"/>
</dbReference>
<gene>
    <name evidence="12" type="primary">hisH</name>
    <name evidence="15" type="ORF">BROFUL_01194</name>
</gene>
<evidence type="ECO:0000256" key="1">
    <source>
        <dbReference type="ARBA" id="ARBA00004496"/>
    </source>
</evidence>
<comment type="catalytic activity">
    <reaction evidence="10 12">
        <text>5-[(5-phospho-1-deoxy-D-ribulos-1-ylimino)methylamino]-1-(5-phospho-beta-D-ribosyl)imidazole-4-carboxamide + L-glutamine = D-erythro-1-(imidazol-4-yl)glycerol 3-phosphate + 5-amino-1-(5-phospho-beta-D-ribosyl)imidazole-4-carboxamide + L-glutamate + H(+)</text>
        <dbReference type="Rhea" id="RHEA:24793"/>
        <dbReference type="ChEBI" id="CHEBI:15378"/>
        <dbReference type="ChEBI" id="CHEBI:29985"/>
        <dbReference type="ChEBI" id="CHEBI:58278"/>
        <dbReference type="ChEBI" id="CHEBI:58359"/>
        <dbReference type="ChEBI" id="CHEBI:58475"/>
        <dbReference type="ChEBI" id="CHEBI:58525"/>
        <dbReference type="EC" id="4.3.2.10"/>
    </reaction>
</comment>
<evidence type="ECO:0000313" key="16">
    <source>
        <dbReference type="Proteomes" id="UP000034954"/>
    </source>
</evidence>
<keyword evidence="6 12" id="KW-0378">Hydrolase</keyword>
<dbReference type="EC" id="4.3.2.10" evidence="12"/>
<comment type="subcellular location">
    <subcellularLocation>
        <location evidence="1 12">Cytoplasm</location>
    </subcellularLocation>
</comment>
<dbReference type="NCBIfam" id="TIGR01855">
    <property type="entry name" value="IMP_synth_hisH"/>
    <property type="match status" value="1"/>
</dbReference>
<evidence type="ECO:0000256" key="11">
    <source>
        <dbReference type="ARBA" id="ARBA00049534"/>
    </source>
</evidence>
<name>A0A0M2UW61_9BACT</name>
<reference evidence="15 16" key="1">
    <citation type="journal article" date="2013" name="BMC Microbiol.">
        <title>Identification of the type II cytochrome c maturation pathway in anammox bacteria by comparative genomics.</title>
        <authorList>
            <person name="Ferousi C."/>
            <person name="Speth D.R."/>
            <person name="Reimann J."/>
            <person name="Op den Camp H.J."/>
            <person name="Allen J.W."/>
            <person name="Keltjens J.T."/>
            <person name="Jetten M.S."/>
        </authorList>
    </citation>
    <scope>NUCLEOTIDE SEQUENCE [LARGE SCALE GENOMIC DNA]</scope>
    <source>
        <strain evidence="15">RU1</strain>
    </source>
</reference>
<evidence type="ECO:0000256" key="3">
    <source>
        <dbReference type="ARBA" id="ARBA00011152"/>
    </source>
</evidence>
<dbReference type="GO" id="GO:0016829">
    <property type="term" value="F:lyase activity"/>
    <property type="evidence" value="ECO:0007669"/>
    <property type="project" value="UniProtKB-KW"/>
</dbReference>
<organism evidence="15 16">
    <name type="scientific">Candidatus Brocadia fulgida</name>
    <dbReference type="NCBI Taxonomy" id="380242"/>
    <lineage>
        <taxon>Bacteria</taxon>
        <taxon>Pseudomonadati</taxon>
        <taxon>Planctomycetota</taxon>
        <taxon>Candidatus Brocadiia</taxon>
        <taxon>Candidatus Brocadiales</taxon>
        <taxon>Candidatus Brocadiaceae</taxon>
        <taxon>Candidatus Brocadia</taxon>
    </lineage>
</organism>
<feature type="domain" description="Glutamine amidotransferase" evidence="14">
    <location>
        <begin position="3"/>
        <end position="204"/>
    </location>
</feature>
<feature type="active site" description="Nucleophile" evidence="12 13">
    <location>
        <position position="79"/>
    </location>
</feature>
<dbReference type="Gene3D" id="3.40.50.880">
    <property type="match status" value="1"/>
</dbReference>
<keyword evidence="16" id="KW-1185">Reference proteome</keyword>
<dbReference type="GO" id="GO:0004359">
    <property type="term" value="F:glutaminase activity"/>
    <property type="evidence" value="ECO:0007669"/>
    <property type="project" value="UniProtKB-EC"/>
</dbReference>
<evidence type="ECO:0000256" key="12">
    <source>
        <dbReference type="HAMAP-Rule" id="MF_00278"/>
    </source>
</evidence>
<feature type="active site" evidence="12 13">
    <location>
        <position position="191"/>
    </location>
</feature>
<comment type="function">
    <text evidence="12">IGPS catalyzes the conversion of PRFAR and glutamine to IGP, AICAR and glutamate. The HisH subunit catalyzes the hydrolysis of glutamine to glutamate and ammonia as part of the synthesis of IGP and AICAR. The resulting ammonia molecule is channeled to the active site of HisF.</text>
</comment>
<dbReference type="GO" id="GO:0000105">
    <property type="term" value="P:L-histidine biosynthetic process"/>
    <property type="evidence" value="ECO:0007669"/>
    <property type="project" value="UniProtKB-UniRule"/>
</dbReference>
<evidence type="ECO:0000256" key="8">
    <source>
        <dbReference type="ARBA" id="ARBA00023102"/>
    </source>
</evidence>
<dbReference type="AlphaFoldDB" id="A0A0M2UW61"/>
<evidence type="ECO:0000256" key="4">
    <source>
        <dbReference type="ARBA" id="ARBA00022490"/>
    </source>
</evidence>
<dbReference type="EMBL" id="LAQJ01000127">
    <property type="protein sequence ID" value="KKO20082.1"/>
    <property type="molecule type" value="Genomic_DNA"/>
</dbReference>
<dbReference type="InterPro" id="IPR010139">
    <property type="entry name" value="Imidazole-glycPsynth_HisH"/>
</dbReference>
<protein>
    <recommendedName>
        <fullName evidence="12">Imidazole glycerol phosphate synthase subunit HisH</fullName>
        <ecNumber evidence="12">4.3.2.10</ecNumber>
    </recommendedName>
    <alternativeName>
        <fullName evidence="12">IGP synthase glutaminase subunit</fullName>
        <ecNumber evidence="12">3.5.1.2</ecNumber>
    </alternativeName>
    <alternativeName>
        <fullName evidence="12">IGP synthase subunit HisH</fullName>
    </alternativeName>
    <alternativeName>
        <fullName evidence="12">ImGP synthase subunit HisH</fullName>
        <shortName evidence="12">IGPS subunit HisH</shortName>
    </alternativeName>
</protein>
<accession>A0A0M2UW61</accession>
<evidence type="ECO:0000256" key="6">
    <source>
        <dbReference type="ARBA" id="ARBA00022801"/>
    </source>
</evidence>
<dbReference type="GO" id="GO:0005737">
    <property type="term" value="C:cytoplasm"/>
    <property type="evidence" value="ECO:0007669"/>
    <property type="project" value="UniProtKB-SubCell"/>
</dbReference>
<comment type="subunit">
    <text evidence="3 12">Heterodimer of HisH and HisF.</text>
</comment>
<evidence type="ECO:0000256" key="10">
    <source>
        <dbReference type="ARBA" id="ARBA00047838"/>
    </source>
</evidence>
<dbReference type="PATRIC" id="fig|380242.3.peg.1476"/>
<keyword evidence="5 12" id="KW-0028">Amino-acid biosynthesis</keyword>
<keyword evidence="9 12" id="KW-0456">Lyase</keyword>
<evidence type="ECO:0000256" key="7">
    <source>
        <dbReference type="ARBA" id="ARBA00022962"/>
    </source>
</evidence>
<dbReference type="PIRSF" id="PIRSF000495">
    <property type="entry name" value="Amidotransf_hisH"/>
    <property type="match status" value="1"/>
</dbReference>
<keyword evidence="4 12" id="KW-0963">Cytoplasm</keyword>
<comment type="catalytic activity">
    <reaction evidence="11 12">
        <text>L-glutamine + H2O = L-glutamate + NH4(+)</text>
        <dbReference type="Rhea" id="RHEA:15889"/>
        <dbReference type="ChEBI" id="CHEBI:15377"/>
        <dbReference type="ChEBI" id="CHEBI:28938"/>
        <dbReference type="ChEBI" id="CHEBI:29985"/>
        <dbReference type="ChEBI" id="CHEBI:58359"/>
        <dbReference type="EC" id="3.5.1.2"/>
    </reaction>
</comment>
<keyword evidence="8 12" id="KW-0368">Histidine biosynthesis</keyword>
<dbReference type="CDD" id="cd01748">
    <property type="entry name" value="GATase1_IGP_Synthase"/>
    <property type="match status" value="1"/>
</dbReference>
<dbReference type="GO" id="GO:0000107">
    <property type="term" value="F:imidazoleglycerol-phosphate synthase activity"/>
    <property type="evidence" value="ECO:0007669"/>
    <property type="project" value="UniProtKB-UniRule"/>
</dbReference>
<dbReference type="PROSITE" id="PS51273">
    <property type="entry name" value="GATASE_TYPE_1"/>
    <property type="match status" value="1"/>
</dbReference>
<dbReference type="Pfam" id="PF00117">
    <property type="entry name" value="GATase"/>
    <property type="match status" value="1"/>
</dbReference>
<dbReference type="EC" id="3.5.1.2" evidence="12"/>
<proteinExistence type="inferred from homology"/>
<comment type="caution">
    <text evidence="15">The sequence shown here is derived from an EMBL/GenBank/DDBJ whole genome shotgun (WGS) entry which is preliminary data.</text>
</comment>
<dbReference type="UniPathway" id="UPA00031">
    <property type="reaction ID" value="UER00010"/>
</dbReference>
<dbReference type="HAMAP" id="MF_00278">
    <property type="entry name" value="HisH"/>
    <property type="match status" value="1"/>
</dbReference>
<dbReference type="InterPro" id="IPR029062">
    <property type="entry name" value="Class_I_gatase-like"/>
</dbReference>
<dbReference type="InterPro" id="IPR017926">
    <property type="entry name" value="GATASE"/>
</dbReference>
<sequence>MIVIVDYGMGNLRSVEKAFERCGFPVKVTDSPSEVVRAEKLVLPGVGAFRDAMDGLRQRRLIEPVTNGIRAGKPFLGICLGLQLLFSKGYEDGEHDGLNIISGRVVRFAFPEGEMSRNLKIPHMGWNQIRFRKEGIPLLSEVPNDACMYFVHSYYVCPDDESVIATETEYGVRFTSMIWHKNIFATQFHPEKSQEYGLAILKNFGNL</sequence>
<dbReference type="PANTHER" id="PTHR42701:SF1">
    <property type="entry name" value="IMIDAZOLE GLYCEROL PHOSPHATE SYNTHASE SUBUNIT HISH"/>
    <property type="match status" value="1"/>
</dbReference>
<evidence type="ECO:0000256" key="5">
    <source>
        <dbReference type="ARBA" id="ARBA00022605"/>
    </source>
</evidence>
<evidence type="ECO:0000313" key="15">
    <source>
        <dbReference type="EMBL" id="KKO20082.1"/>
    </source>
</evidence>
<evidence type="ECO:0000259" key="14">
    <source>
        <dbReference type="Pfam" id="PF00117"/>
    </source>
</evidence>
<feature type="active site" evidence="12 13">
    <location>
        <position position="189"/>
    </location>
</feature>
<dbReference type="Proteomes" id="UP000034954">
    <property type="component" value="Unassembled WGS sequence"/>
</dbReference>
<comment type="pathway">
    <text evidence="2 12">Amino-acid biosynthesis; L-histidine biosynthesis; L-histidine from 5-phospho-alpha-D-ribose 1-diphosphate: step 5/9.</text>
</comment>
<evidence type="ECO:0000256" key="9">
    <source>
        <dbReference type="ARBA" id="ARBA00023239"/>
    </source>
</evidence>
<dbReference type="PANTHER" id="PTHR42701">
    <property type="entry name" value="IMIDAZOLE GLYCEROL PHOSPHATE SYNTHASE SUBUNIT HISH"/>
    <property type="match status" value="1"/>
</dbReference>
<evidence type="ECO:0000256" key="2">
    <source>
        <dbReference type="ARBA" id="ARBA00005091"/>
    </source>
</evidence>
<keyword evidence="7 12" id="KW-0315">Glutamine amidotransferase</keyword>
<dbReference type="FunFam" id="3.40.50.880:FF:000009">
    <property type="entry name" value="Imidazole glycerol phosphate synthase subunit HisH"/>
    <property type="match status" value="1"/>
</dbReference>